<reference evidence="3" key="1">
    <citation type="submission" date="2018-05" db="EMBL/GenBank/DDBJ databases">
        <authorList>
            <person name="Lanie J.A."/>
            <person name="Ng W.-L."/>
            <person name="Kazmierczak K.M."/>
            <person name="Andrzejewski T.M."/>
            <person name="Davidsen T.M."/>
            <person name="Wayne K.J."/>
            <person name="Tettelin H."/>
            <person name="Glass J.I."/>
            <person name="Rusch D."/>
            <person name="Podicherti R."/>
            <person name="Tsui H.-C.T."/>
            <person name="Winkler M.E."/>
        </authorList>
    </citation>
    <scope>NUCLEOTIDE SEQUENCE</scope>
</reference>
<dbReference type="InterPro" id="IPR001986">
    <property type="entry name" value="Enolpyruvate_Tfrase_dom"/>
</dbReference>
<dbReference type="AlphaFoldDB" id="A0A382T9B2"/>
<dbReference type="InterPro" id="IPR013792">
    <property type="entry name" value="RNA3'P_cycl/enolpyr_Trfase_a/b"/>
</dbReference>
<dbReference type="GO" id="GO:0016765">
    <property type="term" value="F:transferase activity, transferring alkyl or aryl (other than methyl) groups"/>
    <property type="evidence" value="ECO:0007669"/>
    <property type="project" value="InterPro"/>
</dbReference>
<dbReference type="Pfam" id="PF00275">
    <property type="entry name" value="EPSP_synthase"/>
    <property type="match status" value="1"/>
</dbReference>
<feature type="non-terminal residue" evidence="3">
    <location>
        <position position="66"/>
    </location>
</feature>
<sequence>MKKFIIIKNRIRNIKAKIVVSSDKSLSIRWALLAAQALGKSRAYNLLDSEDVNSTLIALKKLGVKV</sequence>
<dbReference type="InterPro" id="IPR036968">
    <property type="entry name" value="Enolpyruvate_Tfrase_sf"/>
</dbReference>
<evidence type="ECO:0000259" key="2">
    <source>
        <dbReference type="Pfam" id="PF00275"/>
    </source>
</evidence>
<dbReference type="SUPFAM" id="SSF55205">
    <property type="entry name" value="EPT/RTPC-like"/>
    <property type="match status" value="1"/>
</dbReference>
<gene>
    <name evidence="3" type="ORF">METZ01_LOCUS371226</name>
</gene>
<dbReference type="Gene3D" id="3.65.10.10">
    <property type="entry name" value="Enolpyruvate transferase domain"/>
    <property type="match status" value="1"/>
</dbReference>
<accession>A0A382T9B2</accession>
<evidence type="ECO:0000313" key="3">
    <source>
        <dbReference type="EMBL" id="SVD18372.1"/>
    </source>
</evidence>
<dbReference type="EMBL" id="UINC01134683">
    <property type="protein sequence ID" value="SVD18372.1"/>
    <property type="molecule type" value="Genomic_DNA"/>
</dbReference>
<organism evidence="3">
    <name type="scientific">marine metagenome</name>
    <dbReference type="NCBI Taxonomy" id="408172"/>
    <lineage>
        <taxon>unclassified sequences</taxon>
        <taxon>metagenomes</taxon>
        <taxon>ecological metagenomes</taxon>
    </lineage>
</organism>
<feature type="domain" description="Enolpyruvate transferase" evidence="2">
    <location>
        <begin position="11"/>
        <end position="65"/>
    </location>
</feature>
<protein>
    <recommendedName>
        <fullName evidence="2">Enolpyruvate transferase domain-containing protein</fullName>
    </recommendedName>
</protein>
<proteinExistence type="predicted"/>
<evidence type="ECO:0000256" key="1">
    <source>
        <dbReference type="ARBA" id="ARBA00022679"/>
    </source>
</evidence>
<name>A0A382T9B2_9ZZZZ</name>
<keyword evidence="1" id="KW-0808">Transferase</keyword>
<feature type="non-terminal residue" evidence="3">
    <location>
        <position position="1"/>
    </location>
</feature>